<reference evidence="2 3" key="1">
    <citation type="submission" date="2022-09" db="EMBL/GenBank/DDBJ databases">
        <title>Chelativorans salina sp. nov., a novel slightly halophilic bacterium isolated from a saline lake sediment enrichment.</title>
        <authorList>
            <person name="Gao L."/>
            <person name="Fang B.-Z."/>
            <person name="Li W.-J."/>
        </authorList>
    </citation>
    <scope>NUCLEOTIDE SEQUENCE [LARGE SCALE GENOMIC DNA]</scope>
    <source>
        <strain evidence="2 3">EGI FJ00035</strain>
    </source>
</reference>
<feature type="domain" description="DUF4440" evidence="1">
    <location>
        <begin position="20"/>
        <end position="126"/>
    </location>
</feature>
<proteinExistence type="predicted"/>
<evidence type="ECO:0000259" key="1">
    <source>
        <dbReference type="Pfam" id="PF14534"/>
    </source>
</evidence>
<dbReference type="EMBL" id="JAOCZP010000004">
    <property type="protein sequence ID" value="MCT7376294.1"/>
    <property type="molecule type" value="Genomic_DNA"/>
</dbReference>
<dbReference type="NCBIfam" id="TIGR02246">
    <property type="entry name" value="SgcJ/EcaC family oxidoreductase"/>
    <property type="match status" value="1"/>
</dbReference>
<name>A0ABT2LSY5_9HYPH</name>
<keyword evidence="3" id="KW-1185">Reference proteome</keyword>
<dbReference type="InterPro" id="IPR011944">
    <property type="entry name" value="Steroid_delta5-4_isomerase"/>
</dbReference>
<dbReference type="SUPFAM" id="SSF54427">
    <property type="entry name" value="NTF2-like"/>
    <property type="match status" value="1"/>
</dbReference>
<gene>
    <name evidence="2" type="ORF">N5A92_14745</name>
</gene>
<sequence>MPDRPSAYDHAVNQHDVEQIAQVVANLGAGMNSNDVDLIDRQFTDDVLWVTASGTRLLVWYEMNAHHRQGLDDPPLDLRVTWTMLGIYFLGPDVAVADTKQDYLTPETGTKHGTAVLIKKNQTWWICSMQHTNVVS</sequence>
<comment type="caution">
    <text evidence="2">The sequence shown here is derived from an EMBL/GenBank/DDBJ whole genome shotgun (WGS) entry which is preliminary data.</text>
</comment>
<protein>
    <submittedName>
        <fullName evidence="2">SgcJ/EcaC family oxidoreductase</fullName>
    </submittedName>
</protein>
<dbReference type="Proteomes" id="UP001320831">
    <property type="component" value="Unassembled WGS sequence"/>
</dbReference>
<dbReference type="Pfam" id="PF14534">
    <property type="entry name" value="DUF4440"/>
    <property type="match status" value="1"/>
</dbReference>
<dbReference type="Gene3D" id="3.10.450.50">
    <property type="match status" value="1"/>
</dbReference>
<evidence type="ECO:0000313" key="2">
    <source>
        <dbReference type="EMBL" id="MCT7376294.1"/>
    </source>
</evidence>
<organism evidence="2 3">
    <name type="scientific">Chelativorans salis</name>
    <dbReference type="NCBI Taxonomy" id="2978478"/>
    <lineage>
        <taxon>Bacteria</taxon>
        <taxon>Pseudomonadati</taxon>
        <taxon>Pseudomonadota</taxon>
        <taxon>Alphaproteobacteria</taxon>
        <taxon>Hyphomicrobiales</taxon>
        <taxon>Phyllobacteriaceae</taxon>
        <taxon>Chelativorans</taxon>
    </lineage>
</organism>
<accession>A0ABT2LSY5</accession>
<dbReference type="InterPro" id="IPR032710">
    <property type="entry name" value="NTF2-like_dom_sf"/>
</dbReference>
<evidence type="ECO:0000313" key="3">
    <source>
        <dbReference type="Proteomes" id="UP001320831"/>
    </source>
</evidence>
<dbReference type="InterPro" id="IPR027843">
    <property type="entry name" value="DUF4440"/>
</dbReference>
<dbReference type="RefSeq" id="WP_260904081.1">
    <property type="nucleotide sequence ID" value="NZ_JAOCZP010000004.1"/>
</dbReference>